<feature type="binding site" evidence="18">
    <location>
        <begin position="110"/>
        <end position="114"/>
    </location>
    <ligand>
        <name>NAD(+)</name>
        <dbReference type="ChEBI" id="CHEBI:57540"/>
    </ligand>
</feature>
<comment type="catalytic activity">
    <reaction evidence="1 18">
        <text>7-phospho-2-dehydro-3-deoxy-D-arabino-heptonate = 3-dehydroquinate + phosphate</text>
        <dbReference type="Rhea" id="RHEA:21968"/>
        <dbReference type="ChEBI" id="CHEBI:32364"/>
        <dbReference type="ChEBI" id="CHEBI:43474"/>
        <dbReference type="ChEBI" id="CHEBI:58394"/>
        <dbReference type="EC" id="4.2.3.4"/>
    </reaction>
</comment>
<keyword evidence="22" id="KW-1185">Reference proteome</keyword>
<comment type="similarity">
    <text evidence="6 18">Belongs to the sugar phosphate cyclases superfamily. Dehydroquinate synthase family.</text>
</comment>
<comment type="caution">
    <text evidence="18">Lacks conserved residue(s) required for the propagation of feature annotation.</text>
</comment>
<evidence type="ECO:0000256" key="11">
    <source>
        <dbReference type="ARBA" id="ARBA00022723"/>
    </source>
</evidence>
<feature type="binding site" evidence="18">
    <location>
        <position position="156"/>
    </location>
    <ligand>
        <name>NAD(+)</name>
        <dbReference type="ChEBI" id="CHEBI:57540"/>
    </ligand>
</feature>
<keyword evidence="17 18" id="KW-0170">Cobalt</keyword>
<comment type="cofactor">
    <cofactor evidence="18">
        <name>Co(2+)</name>
        <dbReference type="ChEBI" id="CHEBI:48828"/>
    </cofactor>
    <cofactor evidence="18">
        <name>Zn(2+)</name>
        <dbReference type="ChEBI" id="CHEBI:29105"/>
    </cofactor>
    <text evidence="18">Binds 1 divalent metal cation per subunit. Can use either Co(2+) or Zn(2+).</text>
</comment>
<evidence type="ECO:0000256" key="8">
    <source>
        <dbReference type="ARBA" id="ARBA00017684"/>
    </source>
</evidence>
<evidence type="ECO:0000256" key="16">
    <source>
        <dbReference type="ARBA" id="ARBA00023239"/>
    </source>
</evidence>
<evidence type="ECO:0000256" key="14">
    <source>
        <dbReference type="ARBA" id="ARBA00023027"/>
    </source>
</evidence>
<keyword evidence="10 18" id="KW-0028">Amino-acid biosynthesis</keyword>
<dbReference type="GO" id="GO:0009073">
    <property type="term" value="P:aromatic amino acid family biosynthetic process"/>
    <property type="evidence" value="ECO:0007669"/>
    <property type="project" value="UniProtKB-KW"/>
</dbReference>
<dbReference type="InterPro" id="IPR030963">
    <property type="entry name" value="DHQ_synth_fam"/>
</dbReference>
<evidence type="ECO:0000256" key="3">
    <source>
        <dbReference type="ARBA" id="ARBA00001947"/>
    </source>
</evidence>
<feature type="domain" description="3-dehydroquinate synthase N-terminal" evidence="19">
    <location>
        <begin position="73"/>
        <end position="184"/>
    </location>
</feature>
<evidence type="ECO:0000259" key="19">
    <source>
        <dbReference type="Pfam" id="PF01761"/>
    </source>
</evidence>
<evidence type="ECO:0000256" key="1">
    <source>
        <dbReference type="ARBA" id="ARBA00001393"/>
    </source>
</evidence>
<dbReference type="GO" id="GO:0009423">
    <property type="term" value="P:chorismate biosynthetic process"/>
    <property type="evidence" value="ECO:0007669"/>
    <property type="project" value="UniProtKB-UniRule"/>
</dbReference>
<dbReference type="PANTHER" id="PTHR43622">
    <property type="entry name" value="3-DEHYDROQUINATE SYNTHASE"/>
    <property type="match status" value="1"/>
</dbReference>
<dbReference type="eggNOG" id="COG0337">
    <property type="taxonomic scope" value="Bacteria"/>
</dbReference>
<dbReference type="CDD" id="cd08195">
    <property type="entry name" value="DHQS"/>
    <property type="match status" value="1"/>
</dbReference>
<protein>
    <recommendedName>
        <fullName evidence="8 18">3-dehydroquinate synthase</fullName>
        <shortName evidence="18">DHQS</shortName>
        <ecNumber evidence="7 18">4.2.3.4</ecNumber>
    </recommendedName>
</protein>
<feature type="binding site" evidence="18">
    <location>
        <position position="189"/>
    </location>
    <ligand>
        <name>Zn(2+)</name>
        <dbReference type="ChEBI" id="CHEBI:29105"/>
    </ligand>
</feature>
<feature type="binding site" evidence="18">
    <location>
        <position position="147"/>
    </location>
    <ligand>
        <name>NAD(+)</name>
        <dbReference type="ChEBI" id="CHEBI:57540"/>
    </ligand>
</feature>
<dbReference type="GO" id="GO:0005737">
    <property type="term" value="C:cytoplasm"/>
    <property type="evidence" value="ECO:0007669"/>
    <property type="project" value="UniProtKB-SubCell"/>
</dbReference>
<evidence type="ECO:0000256" key="4">
    <source>
        <dbReference type="ARBA" id="ARBA00004496"/>
    </source>
</evidence>
<dbReference type="Gene3D" id="3.40.50.1970">
    <property type="match status" value="1"/>
</dbReference>
<dbReference type="GO" id="GO:0046872">
    <property type="term" value="F:metal ion binding"/>
    <property type="evidence" value="ECO:0007669"/>
    <property type="project" value="UniProtKB-KW"/>
</dbReference>
<dbReference type="Gene3D" id="1.20.1090.10">
    <property type="entry name" value="Dehydroquinate synthase-like - alpha domain"/>
    <property type="match status" value="1"/>
</dbReference>
<name>A7NFK4_ROSCS</name>
<evidence type="ECO:0000313" key="21">
    <source>
        <dbReference type="EMBL" id="ABU56230.1"/>
    </source>
</evidence>
<proteinExistence type="inferred from homology"/>
<sequence length="371" mass="40132">MTQPAEYLYVTTTGGRYEVIVAHGAFDHLPHHLQRIGLRGAAWVISDDQVFPRYAPALIARLRAAGYNAHGYAVPPGEPSKDLAMAARLYDWLIGNGVERRDTVLALGGGVIGDLAGFVAATVLRGIALVHLPTTLLAMVDSAIGGKTGVNHSLGKNLIGAFHQPRLTLADTTTLATLPPRELRAGWAEVIKHAVIRDADLFAHLEAITDPASLQGDALATIIRRAARVKIDIVNIDERETGERMLLNYGHTLGHAIEAARGYGDLLHGEAVAIGMHLEAQIAHRMGMVDSRFVERQQRLLRAYGLPTNLPPGVTIDDLIERTLRDKKVRAGRARWALPLGIGAATVRDDVPETVVRAILEKATDRNEGPV</sequence>
<feature type="domain" description="3-dehydroquinate synthase C-terminal" evidence="20">
    <location>
        <begin position="186"/>
        <end position="329"/>
    </location>
</feature>
<evidence type="ECO:0000256" key="17">
    <source>
        <dbReference type="ARBA" id="ARBA00023285"/>
    </source>
</evidence>
<dbReference type="GO" id="GO:0000166">
    <property type="term" value="F:nucleotide binding"/>
    <property type="evidence" value="ECO:0007669"/>
    <property type="project" value="UniProtKB-KW"/>
</dbReference>
<dbReference type="OrthoDB" id="9806583at2"/>
<dbReference type="Pfam" id="PF01761">
    <property type="entry name" value="DHQ_synthase"/>
    <property type="match status" value="1"/>
</dbReference>
<comment type="function">
    <text evidence="18">Catalyzes the conversion of 3-deoxy-D-arabino-heptulosonate 7-phosphate (DAHP) to dehydroquinate (DHQ).</text>
</comment>
<keyword evidence="14 18" id="KW-0520">NAD</keyword>
<dbReference type="InterPro" id="IPR030960">
    <property type="entry name" value="DHQS/DOIS_N"/>
</dbReference>
<dbReference type="KEGG" id="rca:Rcas_0093"/>
<feature type="binding site" evidence="18">
    <location>
        <position position="268"/>
    </location>
    <ligand>
        <name>Zn(2+)</name>
        <dbReference type="ChEBI" id="CHEBI:29105"/>
    </ligand>
</feature>
<dbReference type="SUPFAM" id="SSF56796">
    <property type="entry name" value="Dehydroquinate synthase-like"/>
    <property type="match status" value="1"/>
</dbReference>
<dbReference type="PANTHER" id="PTHR43622:SF7">
    <property type="entry name" value="3-DEHYDROQUINATE SYNTHASE, CHLOROPLASTIC"/>
    <property type="match status" value="1"/>
</dbReference>
<dbReference type="Proteomes" id="UP000000263">
    <property type="component" value="Chromosome"/>
</dbReference>
<comment type="cofactor">
    <cofactor evidence="2 18">
        <name>NAD(+)</name>
        <dbReference type="ChEBI" id="CHEBI:57540"/>
    </cofactor>
</comment>
<evidence type="ECO:0000256" key="12">
    <source>
        <dbReference type="ARBA" id="ARBA00022741"/>
    </source>
</evidence>
<dbReference type="AlphaFoldDB" id="A7NFK4"/>
<dbReference type="GO" id="GO:0003856">
    <property type="term" value="F:3-dehydroquinate synthase activity"/>
    <property type="evidence" value="ECO:0007669"/>
    <property type="project" value="UniProtKB-UniRule"/>
</dbReference>
<evidence type="ECO:0000256" key="10">
    <source>
        <dbReference type="ARBA" id="ARBA00022605"/>
    </source>
</evidence>
<evidence type="ECO:0000256" key="6">
    <source>
        <dbReference type="ARBA" id="ARBA00005412"/>
    </source>
</evidence>
<evidence type="ECO:0000256" key="7">
    <source>
        <dbReference type="ARBA" id="ARBA00013031"/>
    </source>
</evidence>
<evidence type="ECO:0000256" key="5">
    <source>
        <dbReference type="ARBA" id="ARBA00004661"/>
    </source>
</evidence>
<dbReference type="FunFam" id="3.40.50.1970:FF:000007">
    <property type="entry name" value="Pentafunctional AROM polypeptide"/>
    <property type="match status" value="1"/>
</dbReference>
<dbReference type="NCBIfam" id="TIGR01357">
    <property type="entry name" value="aroB"/>
    <property type="match status" value="1"/>
</dbReference>
<comment type="cofactor">
    <cofactor evidence="3">
        <name>Zn(2+)</name>
        <dbReference type="ChEBI" id="CHEBI:29105"/>
    </cofactor>
</comment>
<keyword evidence="11 18" id="KW-0479">Metal-binding</keyword>
<feature type="binding site" evidence="18">
    <location>
        <position position="251"/>
    </location>
    <ligand>
        <name>Zn(2+)</name>
        <dbReference type="ChEBI" id="CHEBI:29105"/>
    </ligand>
</feature>
<comment type="subcellular location">
    <subcellularLocation>
        <location evidence="4 18">Cytoplasm</location>
    </subcellularLocation>
</comment>
<dbReference type="Pfam" id="PF24621">
    <property type="entry name" value="DHQS_C"/>
    <property type="match status" value="1"/>
</dbReference>
<dbReference type="HOGENOM" id="CLU_001201_0_2_0"/>
<evidence type="ECO:0000259" key="20">
    <source>
        <dbReference type="Pfam" id="PF24621"/>
    </source>
</evidence>
<organism evidence="21 22">
    <name type="scientific">Roseiflexus castenholzii (strain DSM 13941 / HLO8)</name>
    <dbReference type="NCBI Taxonomy" id="383372"/>
    <lineage>
        <taxon>Bacteria</taxon>
        <taxon>Bacillati</taxon>
        <taxon>Chloroflexota</taxon>
        <taxon>Chloroflexia</taxon>
        <taxon>Chloroflexales</taxon>
        <taxon>Roseiflexineae</taxon>
        <taxon>Roseiflexaceae</taxon>
        <taxon>Roseiflexus</taxon>
    </lineage>
</organism>
<dbReference type="EMBL" id="CP000804">
    <property type="protein sequence ID" value="ABU56230.1"/>
    <property type="molecule type" value="Genomic_DNA"/>
</dbReference>
<evidence type="ECO:0000256" key="9">
    <source>
        <dbReference type="ARBA" id="ARBA00022490"/>
    </source>
</evidence>
<dbReference type="GO" id="GO:0008652">
    <property type="term" value="P:amino acid biosynthetic process"/>
    <property type="evidence" value="ECO:0007669"/>
    <property type="project" value="UniProtKB-KW"/>
</dbReference>
<keyword evidence="15 18" id="KW-0057">Aromatic amino acid biosynthesis</keyword>
<dbReference type="HAMAP" id="MF_00110">
    <property type="entry name" value="DHQ_synthase"/>
    <property type="match status" value="1"/>
</dbReference>
<feature type="binding site" evidence="18">
    <location>
        <begin position="134"/>
        <end position="135"/>
    </location>
    <ligand>
        <name>NAD(+)</name>
        <dbReference type="ChEBI" id="CHEBI:57540"/>
    </ligand>
</feature>
<reference evidence="21 22" key="1">
    <citation type="submission" date="2007-08" db="EMBL/GenBank/DDBJ databases">
        <title>Complete sequence of Roseiflexus castenholzii DSM 13941.</title>
        <authorList>
            <consortium name="US DOE Joint Genome Institute"/>
            <person name="Copeland A."/>
            <person name="Lucas S."/>
            <person name="Lapidus A."/>
            <person name="Barry K."/>
            <person name="Glavina del Rio T."/>
            <person name="Dalin E."/>
            <person name="Tice H."/>
            <person name="Pitluck S."/>
            <person name="Thompson L.S."/>
            <person name="Brettin T."/>
            <person name="Bruce D."/>
            <person name="Detter J.C."/>
            <person name="Han C."/>
            <person name="Tapia R."/>
            <person name="Schmutz J."/>
            <person name="Larimer F."/>
            <person name="Land M."/>
            <person name="Hauser L."/>
            <person name="Kyrpides N."/>
            <person name="Mikhailova N."/>
            <person name="Bryant D.A."/>
            <person name="Hanada S."/>
            <person name="Tsukatani Y."/>
            <person name="Richardson P."/>
        </authorList>
    </citation>
    <scope>NUCLEOTIDE SEQUENCE [LARGE SCALE GENOMIC DNA]</scope>
    <source>
        <strain evidence="22">DSM 13941 / HLO8</strain>
    </source>
</reference>
<evidence type="ECO:0000256" key="13">
    <source>
        <dbReference type="ARBA" id="ARBA00022833"/>
    </source>
</evidence>
<evidence type="ECO:0000256" key="18">
    <source>
        <dbReference type="HAMAP-Rule" id="MF_00110"/>
    </source>
</evidence>
<keyword evidence="12 18" id="KW-0547">Nucleotide-binding</keyword>
<keyword evidence="16 18" id="KW-0456">Lyase</keyword>
<dbReference type="RefSeq" id="WP_011997635.1">
    <property type="nucleotide sequence ID" value="NC_009767.1"/>
</dbReference>
<gene>
    <name evidence="18" type="primary">aroB</name>
    <name evidence="21" type="ordered locus">Rcas_0093</name>
</gene>
<evidence type="ECO:0000256" key="15">
    <source>
        <dbReference type="ARBA" id="ARBA00023141"/>
    </source>
</evidence>
<keyword evidence="13 18" id="KW-0862">Zinc</keyword>
<comment type="pathway">
    <text evidence="5 18">Metabolic intermediate biosynthesis; chorismate biosynthesis; chorismate from D-erythrose 4-phosphate and phosphoenolpyruvate: step 2/7.</text>
</comment>
<evidence type="ECO:0000256" key="2">
    <source>
        <dbReference type="ARBA" id="ARBA00001911"/>
    </source>
</evidence>
<dbReference type="InterPro" id="IPR016037">
    <property type="entry name" value="DHQ_synth_AroB"/>
</dbReference>
<keyword evidence="9 18" id="KW-0963">Cytoplasm</keyword>
<dbReference type="PIRSF" id="PIRSF001455">
    <property type="entry name" value="DHQ_synth"/>
    <property type="match status" value="1"/>
</dbReference>
<evidence type="ECO:0000313" key="22">
    <source>
        <dbReference type="Proteomes" id="UP000000263"/>
    </source>
</evidence>
<accession>A7NFK4</accession>
<dbReference type="EC" id="4.2.3.4" evidence="7 18"/>
<dbReference type="UniPathway" id="UPA00053">
    <property type="reaction ID" value="UER00085"/>
</dbReference>
<dbReference type="InterPro" id="IPR056179">
    <property type="entry name" value="DHQS_C"/>
</dbReference>
<dbReference type="STRING" id="383372.Rcas_0093"/>
<dbReference type="InterPro" id="IPR050071">
    <property type="entry name" value="Dehydroquinate_synthase"/>
</dbReference>
<feature type="binding site" evidence="18">
    <location>
        <begin position="174"/>
        <end position="177"/>
    </location>
    <ligand>
        <name>NAD(+)</name>
        <dbReference type="ChEBI" id="CHEBI:57540"/>
    </ligand>
</feature>